<protein>
    <recommendedName>
        <fullName evidence="2">Phage tail protein</fullName>
    </recommendedName>
</protein>
<sequence length="193" mass="19317">MVNNNSPSDFPGSTSLATQDLASAKTLLDQISSSGDKVAKVLANAFGSAASSGKSFNDTLVTIGQSLARLALRQGAQTLSDGLANSLSGLFSGAFGGGKQITPFAEGGVVASPTYFSNSGAMGLMGERGAEAIMPLARGPDGRLGVTAQGGGGTPPVAVTVNIAAQDVESFRRSEAQITGALARAVARGQRQL</sequence>
<dbReference type="EMBL" id="OY288114">
    <property type="protein sequence ID" value="CAJ0851712.1"/>
    <property type="molecule type" value="Genomic_DNA"/>
</dbReference>
<reference evidence="1" key="1">
    <citation type="submission" date="2023-07" db="EMBL/GenBank/DDBJ databases">
        <authorList>
            <person name="Pelsma A.J. K."/>
        </authorList>
    </citation>
    <scope>NUCLEOTIDE SEQUENCE</scope>
</reference>
<gene>
    <name evidence="1" type="ORF">AMST5_00459</name>
</gene>
<evidence type="ECO:0000313" key="1">
    <source>
        <dbReference type="EMBL" id="CAJ0851712.1"/>
    </source>
</evidence>
<organism evidence="1">
    <name type="scientific">freshwater sediment metagenome</name>
    <dbReference type="NCBI Taxonomy" id="556182"/>
    <lineage>
        <taxon>unclassified sequences</taxon>
        <taxon>metagenomes</taxon>
        <taxon>ecological metagenomes</taxon>
    </lineage>
</organism>
<proteinExistence type="predicted"/>
<name>A0AA48R9W7_9ZZZZ</name>
<accession>A0AA48R9W7</accession>
<evidence type="ECO:0008006" key="2">
    <source>
        <dbReference type="Google" id="ProtNLM"/>
    </source>
</evidence>
<dbReference type="AlphaFoldDB" id="A0AA48R9W7"/>